<feature type="binding site" description="axial binding residue" evidence="9">
    <location>
        <position position="158"/>
    </location>
    <ligand>
        <name>Fe-coproporphyrin III</name>
        <dbReference type="ChEBI" id="CHEBI:68438"/>
    </ligand>
    <ligandPart>
        <name>Fe</name>
        <dbReference type="ChEBI" id="CHEBI:18248"/>
    </ligandPart>
</feature>
<evidence type="ECO:0000256" key="7">
    <source>
        <dbReference type="ARBA" id="ARBA00049896"/>
    </source>
</evidence>
<dbReference type="RefSeq" id="WP_146794792.1">
    <property type="nucleotide sequence ID" value="NZ_BJUU01000010.1"/>
</dbReference>
<dbReference type="GO" id="GO:0020037">
    <property type="term" value="F:heme binding"/>
    <property type="evidence" value="ECO:0007669"/>
    <property type="project" value="InterPro"/>
</dbReference>
<dbReference type="EMBL" id="BJUU01000010">
    <property type="protein sequence ID" value="GEK80479.1"/>
    <property type="molecule type" value="Genomic_DNA"/>
</dbReference>
<keyword evidence="11" id="KW-1185">Reference proteome</keyword>
<evidence type="ECO:0000256" key="5">
    <source>
        <dbReference type="ARBA" id="ARBA00029882"/>
    </source>
</evidence>
<dbReference type="AlphaFoldDB" id="A0AA87RCG6"/>
<comment type="catalytic activity">
    <reaction evidence="9">
        <text>Fe-coproporphyrin III + H2O2 + H(+) = harderoheme III + CO2 + 2 H2O</text>
        <dbReference type="Rhea" id="RHEA:57940"/>
        <dbReference type="ChEBI" id="CHEBI:15377"/>
        <dbReference type="ChEBI" id="CHEBI:15378"/>
        <dbReference type="ChEBI" id="CHEBI:16240"/>
        <dbReference type="ChEBI" id="CHEBI:16526"/>
        <dbReference type="ChEBI" id="CHEBI:68438"/>
        <dbReference type="ChEBI" id="CHEBI:142463"/>
    </reaction>
</comment>
<keyword evidence="9" id="KW-0350">Heme biosynthesis</keyword>
<dbReference type="InterPro" id="IPR010644">
    <property type="entry name" value="ChdC/CLD"/>
</dbReference>
<dbReference type="NCBIfam" id="NF042928">
    <property type="entry name" value="HemQ_actino"/>
    <property type="match status" value="1"/>
</dbReference>
<comment type="caution">
    <text evidence="10">The sequence shown here is derived from an EMBL/GenBank/DDBJ whole genome shotgun (WGS) entry which is preliminary data.</text>
</comment>
<dbReference type="PANTHER" id="PTHR36843">
    <property type="entry name" value="HEME-DEPENDENT PEROXIDASE YWFI-RELATED"/>
    <property type="match status" value="1"/>
</dbReference>
<name>A0AA87RCG6_9MICO</name>
<keyword evidence="3 9" id="KW-0479">Metal-binding</keyword>
<evidence type="ECO:0000256" key="2">
    <source>
        <dbReference type="ARBA" id="ARBA00022617"/>
    </source>
</evidence>
<evidence type="ECO:0000313" key="10">
    <source>
        <dbReference type="EMBL" id="GEK80479.1"/>
    </source>
</evidence>
<dbReference type="PANTHER" id="PTHR36843:SF1">
    <property type="entry name" value="COPROHEME DECARBOXYLASE"/>
    <property type="match status" value="1"/>
</dbReference>
<dbReference type="GO" id="GO:0006785">
    <property type="term" value="P:heme B biosynthetic process"/>
    <property type="evidence" value="ECO:0007669"/>
    <property type="project" value="UniProtKB-UniRule"/>
</dbReference>
<evidence type="ECO:0000256" key="6">
    <source>
        <dbReference type="ARBA" id="ARBA00030236"/>
    </source>
</evidence>
<comment type="catalytic activity">
    <reaction evidence="9">
        <text>harderoheme III + H2O2 + H(+) = heme b + CO2 + 2 H2O</text>
        <dbReference type="Rhea" id="RHEA:57944"/>
        <dbReference type="ChEBI" id="CHEBI:15377"/>
        <dbReference type="ChEBI" id="CHEBI:15378"/>
        <dbReference type="ChEBI" id="CHEBI:16240"/>
        <dbReference type="ChEBI" id="CHEBI:16526"/>
        <dbReference type="ChEBI" id="CHEBI:60344"/>
        <dbReference type="ChEBI" id="CHEBI:142463"/>
    </reaction>
</comment>
<sequence length="233" mass="26130">MSEQTAQTTTEPQTGDAFTIWAVFKRGTHLHEGRAPLADELAALAAQGVVTRGIYDVSGMRADADILVWMHGTPGGSTPPEALQAAVRRIRRSRELAGTEQVWGAMGVHRDAEFNKRHVPGFLRDVEPKRWVTVYPFNRSYDWYLLPAEERSRMLAEHGRAGAAYRGVIANTVSAFALGDYEWILPLESDELTELVDMMRELRAVDARLHVREEIPFFTGRRIGADQIEEVLA</sequence>
<feature type="active site" evidence="9">
    <location>
        <position position="135"/>
    </location>
</feature>
<dbReference type="SUPFAM" id="SSF54909">
    <property type="entry name" value="Dimeric alpha+beta barrel"/>
    <property type="match status" value="1"/>
</dbReference>
<keyword evidence="9" id="KW-0560">Oxidoreductase</keyword>
<dbReference type="InterPro" id="IPR011008">
    <property type="entry name" value="Dimeric_a/b-barrel"/>
</dbReference>
<keyword evidence="4 9" id="KW-0408">Iron</keyword>
<comment type="function">
    <text evidence="9">Involved in coproporphyrin-dependent heme b biosynthesis. Catalyzes the decarboxylation of Fe-coproporphyrin III (coproheme) to heme b (protoheme IX), the last step of the pathway. The reaction occurs in a stepwise manner with a three-propionate intermediate.</text>
</comment>
<evidence type="ECO:0000313" key="11">
    <source>
        <dbReference type="Proteomes" id="UP000321749"/>
    </source>
</evidence>
<accession>A0AA87RCG6</accession>
<evidence type="ECO:0000256" key="9">
    <source>
        <dbReference type="HAMAP-Rule" id="MF_02244"/>
    </source>
</evidence>
<dbReference type="Gene3D" id="3.30.70.1030">
    <property type="entry name" value="Apc35880, domain 1"/>
    <property type="match status" value="1"/>
</dbReference>
<gene>
    <name evidence="9" type="primary">chdC</name>
    <name evidence="10" type="ORF">ABA31_18300</name>
</gene>
<organism evidence="10 11">
    <name type="scientific">Agrococcus baldri</name>
    <dbReference type="NCBI Taxonomy" id="153730"/>
    <lineage>
        <taxon>Bacteria</taxon>
        <taxon>Bacillati</taxon>
        <taxon>Actinomycetota</taxon>
        <taxon>Actinomycetes</taxon>
        <taxon>Micrococcales</taxon>
        <taxon>Microbacteriaceae</taxon>
        <taxon>Agrococcus</taxon>
    </lineage>
</organism>
<dbReference type="GO" id="GO:0046872">
    <property type="term" value="F:metal ion binding"/>
    <property type="evidence" value="ECO:0007669"/>
    <property type="project" value="UniProtKB-KW"/>
</dbReference>
<comment type="pathway">
    <text evidence="9">Porphyrin-containing compound metabolism; protoheme biosynthesis.</text>
</comment>
<comment type="cofactor">
    <cofactor evidence="9">
        <name>Fe-coproporphyrin III</name>
        <dbReference type="ChEBI" id="CHEBI:68438"/>
    </cofactor>
    <text evidence="9">Fe-coproporphyrin III acts as both substrate and redox cofactor.</text>
</comment>
<proteinExistence type="inferred from homology"/>
<dbReference type="HAMAP" id="MF_02244">
    <property type="entry name" value="Coproheme_decarbox_2"/>
    <property type="match status" value="1"/>
</dbReference>
<reference evidence="10 11" key="1">
    <citation type="submission" date="2019-07" db="EMBL/GenBank/DDBJ databases">
        <title>Whole genome shotgun sequence of Agrococcus baldri NBRC 103055.</title>
        <authorList>
            <person name="Hosoyama A."/>
            <person name="Uohara A."/>
            <person name="Ohji S."/>
            <person name="Ichikawa N."/>
        </authorList>
    </citation>
    <scope>NUCLEOTIDE SEQUENCE [LARGE SCALE GENOMIC DNA]</scope>
    <source>
        <strain evidence="10 11">NBRC 103055</strain>
    </source>
</reference>
<keyword evidence="2 9" id="KW-0349">Heme</keyword>
<dbReference type="EC" id="1.3.98.5" evidence="8 9"/>
<evidence type="ECO:0000256" key="8">
    <source>
        <dbReference type="ARBA" id="ARBA00050019"/>
    </source>
</evidence>
<dbReference type="GO" id="GO:0016634">
    <property type="term" value="F:oxidoreductase activity, acting on the CH-CH group of donors, oxygen as acceptor"/>
    <property type="evidence" value="ECO:0007669"/>
    <property type="project" value="UniProtKB-UniRule"/>
</dbReference>
<comment type="similarity">
    <text evidence="9">Belongs to the ChdC family. Type 2 subfamily.</text>
</comment>
<evidence type="ECO:0000256" key="3">
    <source>
        <dbReference type="ARBA" id="ARBA00022723"/>
    </source>
</evidence>
<evidence type="ECO:0000256" key="4">
    <source>
        <dbReference type="ARBA" id="ARBA00023004"/>
    </source>
</evidence>
<protein>
    <recommendedName>
        <fullName evidence="1 9">Coproheme decarboxylase</fullName>
        <ecNumber evidence="8 9">1.3.98.5</ecNumber>
    </recommendedName>
    <alternativeName>
        <fullName evidence="5 9">Coproheme III oxidative decarboxylase</fullName>
    </alternativeName>
    <alternativeName>
        <fullName evidence="6 9">Hydrogen peroxide-dependent heme synthase</fullName>
    </alternativeName>
</protein>
<comment type="catalytic activity">
    <reaction evidence="7">
        <text>Fe-coproporphyrin III + 2 H2O2 + 2 H(+) = heme b + 2 CO2 + 4 H2O</text>
        <dbReference type="Rhea" id="RHEA:56516"/>
        <dbReference type="ChEBI" id="CHEBI:15377"/>
        <dbReference type="ChEBI" id="CHEBI:15378"/>
        <dbReference type="ChEBI" id="CHEBI:16240"/>
        <dbReference type="ChEBI" id="CHEBI:16526"/>
        <dbReference type="ChEBI" id="CHEBI:60344"/>
        <dbReference type="ChEBI" id="CHEBI:68438"/>
        <dbReference type="EC" id="1.3.98.5"/>
    </reaction>
    <physiologicalReaction direction="left-to-right" evidence="7">
        <dbReference type="Rhea" id="RHEA:56517"/>
    </physiologicalReaction>
</comment>
<dbReference type="Proteomes" id="UP000321749">
    <property type="component" value="Unassembled WGS sequence"/>
</dbReference>
<evidence type="ECO:0000256" key="1">
    <source>
        <dbReference type="ARBA" id="ARBA00014413"/>
    </source>
</evidence>
<dbReference type="Pfam" id="PF06778">
    <property type="entry name" value="Chlor_dismutase"/>
    <property type="match status" value="1"/>
</dbReference>